<organism evidence="11 12">
    <name type="scientific">Candidatus Electrothrix aarhusensis</name>
    <dbReference type="NCBI Taxonomy" id="1859131"/>
    <lineage>
        <taxon>Bacteria</taxon>
        <taxon>Pseudomonadati</taxon>
        <taxon>Thermodesulfobacteriota</taxon>
        <taxon>Desulfobulbia</taxon>
        <taxon>Desulfobulbales</taxon>
        <taxon>Desulfobulbaceae</taxon>
        <taxon>Candidatus Electrothrix</taxon>
    </lineage>
</organism>
<name>A0A444IZ06_9BACT</name>
<comment type="similarity">
    <text evidence="2 10">Belongs to the purine nucleoside phosphorylase YfiH/LACC1 family.</text>
</comment>
<sequence>MENRPLQDISSPVQPELQPDLLFSTSPLITTPHAMFSRQGGNSASPFTGLNLSFSVGDNPAAVRDNREKVKRHLDVQHLVSAVQVHGDQVTVVEDIICDQEYKNTDALITGQKGVGLLIQQADCQAVLLHDPQRKVIGAVHSGWKGSVANIIAKTVRAMQEHFGTLPEDLRAVISPSLGPCCAEFLHYAKELPLPFHQWQVTANYFDFWAISRWQLRKAGVLDENIEAMGICTVCNENFFSYRRATKKQGHPGITGRNGSVITLLAHQ</sequence>
<evidence type="ECO:0000256" key="2">
    <source>
        <dbReference type="ARBA" id="ARBA00007353"/>
    </source>
</evidence>
<dbReference type="CDD" id="cd16833">
    <property type="entry name" value="YfiH"/>
    <property type="match status" value="1"/>
</dbReference>
<comment type="catalytic activity">
    <reaction evidence="8">
        <text>adenosine + phosphate = alpha-D-ribose 1-phosphate + adenine</text>
        <dbReference type="Rhea" id="RHEA:27642"/>
        <dbReference type="ChEBI" id="CHEBI:16335"/>
        <dbReference type="ChEBI" id="CHEBI:16708"/>
        <dbReference type="ChEBI" id="CHEBI:43474"/>
        <dbReference type="ChEBI" id="CHEBI:57720"/>
        <dbReference type="EC" id="2.4.2.1"/>
    </reaction>
    <physiologicalReaction direction="left-to-right" evidence="8">
        <dbReference type="Rhea" id="RHEA:27643"/>
    </physiologicalReaction>
</comment>
<dbReference type="Pfam" id="PF02578">
    <property type="entry name" value="Cu-oxidase_4"/>
    <property type="match status" value="1"/>
</dbReference>
<evidence type="ECO:0000256" key="3">
    <source>
        <dbReference type="ARBA" id="ARBA00022679"/>
    </source>
</evidence>
<gene>
    <name evidence="11" type="ORF">H206_00396</name>
</gene>
<dbReference type="GO" id="GO:0017061">
    <property type="term" value="F:S-methyl-5-thioadenosine phosphorylase activity"/>
    <property type="evidence" value="ECO:0007669"/>
    <property type="project" value="UniProtKB-EC"/>
</dbReference>
<dbReference type="PANTHER" id="PTHR30616">
    <property type="entry name" value="UNCHARACTERIZED PROTEIN YFIH"/>
    <property type="match status" value="1"/>
</dbReference>
<dbReference type="SUPFAM" id="SSF64438">
    <property type="entry name" value="CNF1/YfiH-like putative cysteine hydrolases"/>
    <property type="match status" value="1"/>
</dbReference>
<evidence type="ECO:0000256" key="10">
    <source>
        <dbReference type="RuleBase" id="RU361274"/>
    </source>
</evidence>
<evidence type="ECO:0000256" key="7">
    <source>
        <dbReference type="ARBA" id="ARBA00047989"/>
    </source>
</evidence>
<evidence type="ECO:0000256" key="8">
    <source>
        <dbReference type="ARBA" id="ARBA00048968"/>
    </source>
</evidence>
<proteinExistence type="inferred from homology"/>
<dbReference type="NCBIfam" id="TIGR00726">
    <property type="entry name" value="peptidoglycan editing factor PgeF"/>
    <property type="match status" value="1"/>
</dbReference>
<keyword evidence="3" id="KW-0808">Transferase</keyword>
<keyword evidence="12" id="KW-1185">Reference proteome</keyword>
<comment type="catalytic activity">
    <reaction evidence="7">
        <text>adenosine + H2O + H(+) = inosine + NH4(+)</text>
        <dbReference type="Rhea" id="RHEA:24408"/>
        <dbReference type="ChEBI" id="CHEBI:15377"/>
        <dbReference type="ChEBI" id="CHEBI:15378"/>
        <dbReference type="ChEBI" id="CHEBI:16335"/>
        <dbReference type="ChEBI" id="CHEBI:17596"/>
        <dbReference type="ChEBI" id="CHEBI:28938"/>
        <dbReference type="EC" id="3.5.4.4"/>
    </reaction>
    <physiologicalReaction direction="left-to-right" evidence="7">
        <dbReference type="Rhea" id="RHEA:24409"/>
    </physiologicalReaction>
</comment>
<accession>A0A444IZ06</accession>
<protein>
    <recommendedName>
        <fullName evidence="10">Purine nucleoside phosphorylase</fullName>
    </recommendedName>
</protein>
<dbReference type="InterPro" id="IPR038371">
    <property type="entry name" value="Cu_polyphenol_OxRdtase_sf"/>
</dbReference>
<keyword evidence="5" id="KW-0378">Hydrolase</keyword>
<evidence type="ECO:0000256" key="5">
    <source>
        <dbReference type="ARBA" id="ARBA00022801"/>
    </source>
</evidence>
<dbReference type="PANTHER" id="PTHR30616:SF2">
    <property type="entry name" value="PURINE NUCLEOSIDE PHOSPHORYLASE LACC1"/>
    <property type="match status" value="1"/>
</dbReference>
<comment type="caution">
    <text evidence="11">The sequence shown here is derived from an EMBL/GenBank/DDBJ whole genome shotgun (WGS) entry which is preliminary data.</text>
</comment>
<dbReference type="AlphaFoldDB" id="A0A444IZ06"/>
<dbReference type="GO" id="GO:0016787">
    <property type="term" value="F:hydrolase activity"/>
    <property type="evidence" value="ECO:0007669"/>
    <property type="project" value="UniProtKB-KW"/>
</dbReference>
<dbReference type="GO" id="GO:0005507">
    <property type="term" value="F:copper ion binding"/>
    <property type="evidence" value="ECO:0007669"/>
    <property type="project" value="TreeGrafter"/>
</dbReference>
<comment type="catalytic activity">
    <reaction evidence="1">
        <text>inosine + phosphate = alpha-D-ribose 1-phosphate + hypoxanthine</text>
        <dbReference type="Rhea" id="RHEA:27646"/>
        <dbReference type="ChEBI" id="CHEBI:17368"/>
        <dbReference type="ChEBI" id="CHEBI:17596"/>
        <dbReference type="ChEBI" id="CHEBI:43474"/>
        <dbReference type="ChEBI" id="CHEBI:57720"/>
        <dbReference type="EC" id="2.4.2.1"/>
    </reaction>
    <physiologicalReaction direction="left-to-right" evidence="1">
        <dbReference type="Rhea" id="RHEA:27647"/>
    </physiologicalReaction>
</comment>
<comment type="catalytic activity">
    <reaction evidence="9">
        <text>S-methyl-5'-thioadenosine + phosphate = 5-(methylsulfanyl)-alpha-D-ribose 1-phosphate + adenine</text>
        <dbReference type="Rhea" id="RHEA:11852"/>
        <dbReference type="ChEBI" id="CHEBI:16708"/>
        <dbReference type="ChEBI" id="CHEBI:17509"/>
        <dbReference type="ChEBI" id="CHEBI:43474"/>
        <dbReference type="ChEBI" id="CHEBI:58533"/>
        <dbReference type="EC" id="2.4.2.28"/>
    </reaction>
    <physiologicalReaction direction="left-to-right" evidence="9">
        <dbReference type="Rhea" id="RHEA:11853"/>
    </physiologicalReaction>
</comment>
<evidence type="ECO:0000256" key="6">
    <source>
        <dbReference type="ARBA" id="ARBA00022833"/>
    </source>
</evidence>
<dbReference type="Proteomes" id="UP000287853">
    <property type="component" value="Unassembled WGS sequence"/>
</dbReference>
<dbReference type="InterPro" id="IPR003730">
    <property type="entry name" value="Cu_polyphenol_OxRdtase"/>
</dbReference>
<dbReference type="EMBL" id="MTKO01000069">
    <property type="protein sequence ID" value="RWX46104.1"/>
    <property type="molecule type" value="Genomic_DNA"/>
</dbReference>
<evidence type="ECO:0000256" key="9">
    <source>
        <dbReference type="ARBA" id="ARBA00049893"/>
    </source>
</evidence>
<evidence type="ECO:0000256" key="1">
    <source>
        <dbReference type="ARBA" id="ARBA00000553"/>
    </source>
</evidence>
<evidence type="ECO:0000313" key="11">
    <source>
        <dbReference type="EMBL" id="RWX46104.1"/>
    </source>
</evidence>
<evidence type="ECO:0000256" key="4">
    <source>
        <dbReference type="ARBA" id="ARBA00022723"/>
    </source>
</evidence>
<reference evidence="11 12" key="1">
    <citation type="submission" date="2017-01" db="EMBL/GenBank/DDBJ databases">
        <title>The cable genome- insights into the physiology and evolution of filamentous bacteria capable of sulfide oxidation via long distance electron transfer.</title>
        <authorList>
            <person name="Schreiber L."/>
            <person name="Bjerg J.T."/>
            <person name="Boggild A."/>
            <person name="Van De Vossenberg J."/>
            <person name="Meysman F."/>
            <person name="Nielsen L.P."/>
            <person name="Schramm A."/>
            <person name="Kjeldsen K.U."/>
        </authorList>
    </citation>
    <scope>NUCLEOTIDE SEQUENCE [LARGE SCALE GENOMIC DNA]</scope>
    <source>
        <strain evidence="11">MCF</strain>
    </source>
</reference>
<evidence type="ECO:0000313" key="12">
    <source>
        <dbReference type="Proteomes" id="UP000287853"/>
    </source>
</evidence>
<dbReference type="Gene3D" id="3.60.140.10">
    <property type="entry name" value="CNF1/YfiH-like putative cysteine hydrolases"/>
    <property type="match status" value="1"/>
</dbReference>
<dbReference type="InterPro" id="IPR011324">
    <property type="entry name" value="Cytotoxic_necrot_fac-like_cat"/>
</dbReference>
<keyword evidence="6" id="KW-0862">Zinc</keyword>
<keyword evidence="4" id="KW-0479">Metal-binding</keyword>